<accession>A0A0E9XY41</accession>
<organism evidence="1">
    <name type="scientific">Anguilla anguilla</name>
    <name type="common">European freshwater eel</name>
    <name type="synonym">Muraena anguilla</name>
    <dbReference type="NCBI Taxonomy" id="7936"/>
    <lineage>
        <taxon>Eukaryota</taxon>
        <taxon>Metazoa</taxon>
        <taxon>Chordata</taxon>
        <taxon>Craniata</taxon>
        <taxon>Vertebrata</taxon>
        <taxon>Euteleostomi</taxon>
        <taxon>Actinopterygii</taxon>
        <taxon>Neopterygii</taxon>
        <taxon>Teleostei</taxon>
        <taxon>Anguilliformes</taxon>
        <taxon>Anguillidae</taxon>
        <taxon>Anguilla</taxon>
    </lineage>
</organism>
<reference evidence="1" key="1">
    <citation type="submission" date="2014-11" db="EMBL/GenBank/DDBJ databases">
        <authorList>
            <person name="Amaro Gonzalez C."/>
        </authorList>
    </citation>
    <scope>NUCLEOTIDE SEQUENCE</scope>
</reference>
<proteinExistence type="predicted"/>
<dbReference type="EMBL" id="GBXM01001258">
    <property type="protein sequence ID" value="JAI07320.1"/>
    <property type="molecule type" value="Transcribed_RNA"/>
</dbReference>
<dbReference type="EMBL" id="GBXM01001256">
    <property type="protein sequence ID" value="JAI07322.1"/>
    <property type="molecule type" value="Transcribed_RNA"/>
</dbReference>
<dbReference type="AlphaFoldDB" id="A0A0E9XY41"/>
<reference evidence="1" key="2">
    <citation type="journal article" date="2015" name="Fish Shellfish Immunol.">
        <title>Early steps in the European eel (Anguilla anguilla)-Vibrio vulnificus interaction in the gills: Role of the RtxA13 toxin.</title>
        <authorList>
            <person name="Callol A."/>
            <person name="Pajuelo D."/>
            <person name="Ebbesson L."/>
            <person name="Teles M."/>
            <person name="MacKenzie S."/>
            <person name="Amaro C."/>
        </authorList>
    </citation>
    <scope>NUCLEOTIDE SEQUENCE</scope>
</reference>
<evidence type="ECO:0000313" key="1">
    <source>
        <dbReference type="EMBL" id="JAI07322.1"/>
    </source>
</evidence>
<sequence length="41" mass="4726">MCYIFLVKEIVILAKKKGRIVFEGLSNVIILIGYVKYKGHQ</sequence>
<name>A0A0E9XY41_ANGAN</name>
<protein>
    <submittedName>
        <fullName evidence="1">Uncharacterized protein</fullName>
    </submittedName>
</protein>